<keyword evidence="3" id="KW-1185">Reference proteome</keyword>
<dbReference type="AlphaFoldDB" id="A0A5D3APY9"/>
<protein>
    <submittedName>
        <fullName evidence="2">Uncharacterized protein</fullName>
    </submittedName>
</protein>
<reference evidence="2 3" key="1">
    <citation type="submission" date="2017-05" db="EMBL/GenBank/DDBJ databases">
        <title>The Genome Sequence of Tsuchiyaea wingfieldii DSM 27421.</title>
        <authorList>
            <person name="Cuomo C."/>
            <person name="Passer A."/>
            <person name="Billmyre B."/>
            <person name="Heitman J."/>
        </authorList>
    </citation>
    <scope>NUCLEOTIDE SEQUENCE [LARGE SCALE GENOMIC DNA]</scope>
    <source>
        <strain evidence="2 3">DSM 27421</strain>
    </source>
</reference>
<feature type="compositionally biased region" description="Basic and acidic residues" evidence="1">
    <location>
        <begin position="151"/>
        <end position="160"/>
    </location>
</feature>
<proteinExistence type="predicted"/>
<evidence type="ECO:0000313" key="2">
    <source>
        <dbReference type="EMBL" id="TYJ53525.1"/>
    </source>
</evidence>
<name>A0A5D3APY9_9TREE</name>
<feature type="region of interest" description="Disordered" evidence="1">
    <location>
        <begin position="1"/>
        <end position="43"/>
    </location>
</feature>
<evidence type="ECO:0000313" key="3">
    <source>
        <dbReference type="Proteomes" id="UP000322245"/>
    </source>
</evidence>
<comment type="caution">
    <text evidence="2">The sequence shown here is derived from an EMBL/GenBank/DDBJ whole genome shotgun (WGS) entry which is preliminary data.</text>
</comment>
<evidence type="ECO:0000256" key="1">
    <source>
        <dbReference type="SAM" id="MobiDB-lite"/>
    </source>
</evidence>
<dbReference type="EMBL" id="NIDF01000086">
    <property type="protein sequence ID" value="TYJ53525.1"/>
    <property type="molecule type" value="Genomic_DNA"/>
</dbReference>
<organism evidence="2 3">
    <name type="scientific">Cryptococcus floricola</name>
    <dbReference type="NCBI Taxonomy" id="2591691"/>
    <lineage>
        <taxon>Eukaryota</taxon>
        <taxon>Fungi</taxon>
        <taxon>Dikarya</taxon>
        <taxon>Basidiomycota</taxon>
        <taxon>Agaricomycotina</taxon>
        <taxon>Tremellomycetes</taxon>
        <taxon>Tremellales</taxon>
        <taxon>Cryptococcaceae</taxon>
        <taxon>Cryptococcus</taxon>
    </lineage>
</organism>
<dbReference type="Proteomes" id="UP000322245">
    <property type="component" value="Unassembled WGS sequence"/>
</dbReference>
<feature type="region of interest" description="Disordered" evidence="1">
    <location>
        <begin position="151"/>
        <end position="174"/>
    </location>
</feature>
<gene>
    <name evidence="2" type="ORF">B9479_005856</name>
</gene>
<feature type="compositionally biased region" description="Low complexity" evidence="1">
    <location>
        <begin position="16"/>
        <end position="38"/>
    </location>
</feature>
<accession>A0A5D3APY9</accession>
<sequence>MSKGKQPAHPQPQAQPNPQVAQPAAPGQAATLAAQQPPDHFDHHIRGLLESRRASEASSQATTTQLAKALTNNTAWQRAYESLVQKYNQDTKTFGARASVLEDELASSKAAVAKAEKENQDMTRYLGEADKNVRQMKDKYEALEKELATAKSRVAAEEQRGAGTRKKIKSEPTA</sequence>